<accession>A0A645HK42</accession>
<name>A0A645HK42_9ZZZZ</name>
<proteinExistence type="predicted"/>
<organism evidence="1">
    <name type="scientific">bioreactor metagenome</name>
    <dbReference type="NCBI Taxonomy" id="1076179"/>
    <lineage>
        <taxon>unclassified sequences</taxon>
        <taxon>metagenomes</taxon>
        <taxon>ecological metagenomes</taxon>
    </lineage>
</organism>
<comment type="caution">
    <text evidence="1">The sequence shown here is derived from an EMBL/GenBank/DDBJ whole genome shotgun (WGS) entry which is preliminary data.</text>
</comment>
<gene>
    <name evidence="1" type="ORF">SDC9_186916</name>
</gene>
<protein>
    <submittedName>
        <fullName evidence="1">Uncharacterized protein</fullName>
    </submittedName>
</protein>
<reference evidence="1" key="1">
    <citation type="submission" date="2019-08" db="EMBL/GenBank/DDBJ databases">
        <authorList>
            <person name="Kucharzyk K."/>
            <person name="Murdoch R.W."/>
            <person name="Higgins S."/>
            <person name="Loffler F."/>
        </authorList>
    </citation>
    <scope>NUCLEOTIDE SEQUENCE</scope>
</reference>
<evidence type="ECO:0000313" key="1">
    <source>
        <dbReference type="EMBL" id="MPN39388.1"/>
    </source>
</evidence>
<sequence length="48" mass="5439">MAHNAANIIRGGFSWTYTGYEPSVLLHVLCSINRIELHHSIEEGKEED</sequence>
<dbReference type="EMBL" id="VSSQ01095170">
    <property type="protein sequence ID" value="MPN39388.1"/>
    <property type="molecule type" value="Genomic_DNA"/>
</dbReference>
<dbReference type="AlphaFoldDB" id="A0A645HK42"/>